<dbReference type="PANTHER" id="PTHR22666">
    <property type="entry name" value="MYB_SANT-LIKE DNA-BINDING DOMAIN-CONTAINING PROTEIN 1"/>
    <property type="match status" value="1"/>
</dbReference>
<dbReference type="GO" id="GO:0016604">
    <property type="term" value="C:nuclear body"/>
    <property type="evidence" value="ECO:0007669"/>
    <property type="project" value="TreeGrafter"/>
</dbReference>
<dbReference type="PANTHER" id="PTHR22666:SF3">
    <property type="entry name" value="MYB_SANT-LIKE DNA-BINDING DOMAIN-CONTAINING PROTEIN 1"/>
    <property type="match status" value="1"/>
</dbReference>
<comment type="caution">
    <text evidence="2">The sequence shown here is derived from an EMBL/GenBank/DDBJ whole genome shotgun (WGS) entry which is preliminary data.</text>
</comment>
<evidence type="ECO:0000313" key="3">
    <source>
        <dbReference type="Proteomes" id="UP000499080"/>
    </source>
</evidence>
<dbReference type="InterPro" id="IPR026095">
    <property type="entry name" value="Myb/SANT-like_DNA-bd_dom_prot"/>
</dbReference>
<dbReference type="Pfam" id="PF13837">
    <property type="entry name" value="Myb_DNA-bind_4"/>
    <property type="match status" value="1"/>
</dbReference>
<dbReference type="Gene3D" id="1.10.10.60">
    <property type="entry name" value="Homeodomain-like"/>
    <property type="match status" value="1"/>
</dbReference>
<keyword evidence="3" id="KW-1185">Reference proteome</keyword>
<dbReference type="GO" id="GO:0045893">
    <property type="term" value="P:positive regulation of DNA-templated transcription"/>
    <property type="evidence" value="ECO:0007669"/>
    <property type="project" value="TreeGrafter"/>
</dbReference>
<sequence length="199" mass="23217">MAEGRHVWKHHETLALIDVWEEKFFLLKTQRRTSYLHDEIKQTLAARGIHKSIRQIVVKIDNMTQKYRKTKCEGKQNPYWIYFRRLDSFMGKLASSVKMEIMDEDEKPEEITLDLTIVNAPQNQNPPIQIASIQGSHCEPDSSRELFIRNPVTDFSNHHQNEVLNVLKHCLSIHEKVVDLTKDILDTSSKSGISDTERH</sequence>
<protein>
    <recommendedName>
        <fullName evidence="1">Myb/SANT-like DNA-binding domain-containing protein</fullName>
    </recommendedName>
</protein>
<organism evidence="2 3">
    <name type="scientific">Araneus ventricosus</name>
    <name type="common">Orbweaver spider</name>
    <name type="synonym">Epeira ventricosa</name>
    <dbReference type="NCBI Taxonomy" id="182803"/>
    <lineage>
        <taxon>Eukaryota</taxon>
        <taxon>Metazoa</taxon>
        <taxon>Ecdysozoa</taxon>
        <taxon>Arthropoda</taxon>
        <taxon>Chelicerata</taxon>
        <taxon>Arachnida</taxon>
        <taxon>Araneae</taxon>
        <taxon>Araneomorphae</taxon>
        <taxon>Entelegynae</taxon>
        <taxon>Araneoidea</taxon>
        <taxon>Araneidae</taxon>
        <taxon>Araneus</taxon>
    </lineage>
</organism>
<dbReference type="Proteomes" id="UP000499080">
    <property type="component" value="Unassembled WGS sequence"/>
</dbReference>
<name>A0A4Y2DN09_ARAVE</name>
<proteinExistence type="predicted"/>
<feature type="domain" description="Myb/SANT-like DNA-binding" evidence="1">
    <location>
        <begin position="5"/>
        <end position="88"/>
    </location>
</feature>
<dbReference type="EMBL" id="BGPR01000390">
    <property type="protein sequence ID" value="GBM17557.1"/>
    <property type="molecule type" value="Genomic_DNA"/>
</dbReference>
<reference evidence="2 3" key="1">
    <citation type="journal article" date="2019" name="Sci. Rep.">
        <title>Orb-weaving spider Araneus ventricosus genome elucidates the spidroin gene catalogue.</title>
        <authorList>
            <person name="Kono N."/>
            <person name="Nakamura H."/>
            <person name="Ohtoshi R."/>
            <person name="Moran D.A.P."/>
            <person name="Shinohara A."/>
            <person name="Yoshida Y."/>
            <person name="Fujiwara M."/>
            <person name="Mori M."/>
            <person name="Tomita M."/>
            <person name="Arakawa K."/>
        </authorList>
    </citation>
    <scope>NUCLEOTIDE SEQUENCE [LARGE SCALE GENOMIC DNA]</scope>
</reference>
<dbReference type="AlphaFoldDB" id="A0A4Y2DN09"/>
<dbReference type="InterPro" id="IPR044822">
    <property type="entry name" value="Myb_DNA-bind_4"/>
</dbReference>
<accession>A0A4Y2DN09</accession>
<gene>
    <name evidence="2" type="ORF">AVEN_121449_1</name>
</gene>
<evidence type="ECO:0000313" key="2">
    <source>
        <dbReference type="EMBL" id="GBM17557.1"/>
    </source>
</evidence>
<evidence type="ECO:0000259" key="1">
    <source>
        <dbReference type="Pfam" id="PF13837"/>
    </source>
</evidence>
<dbReference type="OrthoDB" id="6427940at2759"/>